<evidence type="ECO:0000313" key="2">
    <source>
        <dbReference type="Proteomes" id="UP000230423"/>
    </source>
</evidence>
<evidence type="ECO:0000313" key="1">
    <source>
        <dbReference type="EMBL" id="PIO57083.1"/>
    </source>
</evidence>
<sequence length="91" mass="10192">MVKKLNEVGRAIGLTMSRTKTMVIRNEWADTSPIVLEGSALPDTDCYVYLGRVISWTTTFAQKSWEEELCMVSNGEHQKGGSAHNRQEDTS</sequence>
<dbReference type="AlphaFoldDB" id="A0A2G9TGI9"/>
<proteinExistence type="predicted"/>
<protein>
    <recommendedName>
        <fullName evidence="3">Reverse transcriptase domain-containing protein</fullName>
    </recommendedName>
</protein>
<organism evidence="1 2">
    <name type="scientific">Teladorsagia circumcincta</name>
    <name type="common">Brown stomach worm</name>
    <name type="synonym">Ostertagia circumcincta</name>
    <dbReference type="NCBI Taxonomy" id="45464"/>
    <lineage>
        <taxon>Eukaryota</taxon>
        <taxon>Metazoa</taxon>
        <taxon>Ecdysozoa</taxon>
        <taxon>Nematoda</taxon>
        <taxon>Chromadorea</taxon>
        <taxon>Rhabditida</taxon>
        <taxon>Rhabditina</taxon>
        <taxon>Rhabditomorpha</taxon>
        <taxon>Strongyloidea</taxon>
        <taxon>Trichostrongylidae</taxon>
        <taxon>Teladorsagia</taxon>
    </lineage>
</organism>
<dbReference type="EMBL" id="KZ367815">
    <property type="protein sequence ID" value="PIO57083.1"/>
    <property type="molecule type" value="Genomic_DNA"/>
</dbReference>
<evidence type="ECO:0008006" key="3">
    <source>
        <dbReference type="Google" id="ProtNLM"/>
    </source>
</evidence>
<dbReference type="Proteomes" id="UP000230423">
    <property type="component" value="Unassembled WGS sequence"/>
</dbReference>
<dbReference type="OrthoDB" id="5845933at2759"/>
<accession>A0A2G9TGI9</accession>
<gene>
    <name evidence="1" type="ORF">TELCIR_21514</name>
</gene>
<keyword evidence="2" id="KW-1185">Reference proteome</keyword>
<reference evidence="1 2" key="1">
    <citation type="submission" date="2015-09" db="EMBL/GenBank/DDBJ databases">
        <title>Draft genome of the parasitic nematode Teladorsagia circumcincta isolate WARC Sus (inbred).</title>
        <authorList>
            <person name="Mitreva M."/>
        </authorList>
    </citation>
    <scope>NUCLEOTIDE SEQUENCE [LARGE SCALE GENOMIC DNA]</scope>
    <source>
        <strain evidence="1 2">S</strain>
    </source>
</reference>
<name>A0A2G9TGI9_TELCI</name>